<reference evidence="2" key="1">
    <citation type="journal article" date="2021" name="Proc. Natl. Acad. Sci. U.S.A.">
        <title>A Catalog of Tens of Thousands of Viruses from Human Metagenomes Reveals Hidden Associations with Chronic Diseases.</title>
        <authorList>
            <person name="Tisza M.J."/>
            <person name="Buck C.B."/>
        </authorList>
    </citation>
    <scope>NUCLEOTIDE SEQUENCE</scope>
    <source>
        <strain evidence="2">CtZih56</strain>
    </source>
</reference>
<feature type="region of interest" description="Disordered" evidence="1">
    <location>
        <begin position="1"/>
        <end position="44"/>
    </location>
</feature>
<accession>A0A8S5SGG8</accession>
<evidence type="ECO:0000313" key="2">
    <source>
        <dbReference type="EMBL" id="DAF49722.1"/>
    </source>
</evidence>
<feature type="compositionally biased region" description="Pro residues" evidence="1">
    <location>
        <begin position="15"/>
        <end position="26"/>
    </location>
</feature>
<organism evidence="2">
    <name type="scientific">Podoviridae sp. ctZih56</name>
    <dbReference type="NCBI Taxonomy" id="2827741"/>
    <lineage>
        <taxon>Viruses</taxon>
        <taxon>Duplodnaviria</taxon>
        <taxon>Heunggongvirae</taxon>
        <taxon>Uroviricota</taxon>
        <taxon>Caudoviricetes</taxon>
    </lineage>
</organism>
<protein>
    <submittedName>
        <fullName evidence="2">Uncharacterized protein</fullName>
    </submittedName>
</protein>
<dbReference type="EMBL" id="BK032586">
    <property type="protein sequence ID" value="DAF49722.1"/>
    <property type="molecule type" value="Genomic_DNA"/>
</dbReference>
<sequence length="142" mass="15656">MFDPYGMYGYDPRFAPNPGPQRPIPRPGYTDQPQGQNGQQAGPGWVFVPRVDDIVNVTVQPGGKAWIMAQDQPVFAVRSADQLGVTQTDYYRFEKYSPTAAKAAQGEYVTREEFARLAAAVAEMSAAKTEPKKEAKKNEPSV</sequence>
<evidence type="ECO:0000256" key="1">
    <source>
        <dbReference type="SAM" id="MobiDB-lite"/>
    </source>
</evidence>
<feature type="compositionally biased region" description="Low complexity" evidence="1">
    <location>
        <begin position="32"/>
        <end position="44"/>
    </location>
</feature>
<name>A0A8S5SGG8_9CAUD</name>
<proteinExistence type="predicted"/>